<dbReference type="RefSeq" id="WP_176754135.1">
    <property type="nucleotide sequence ID" value="NZ_FNFY01000022.1"/>
</dbReference>
<feature type="transmembrane region" description="Helical" evidence="1">
    <location>
        <begin position="20"/>
        <end position="41"/>
    </location>
</feature>
<keyword evidence="4" id="KW-1185">Reference proteome</keyword>
<keyword evidence="1" id="KW-0472">Membrane</keyword>
<keyword evidence="1" id="KW-1133">Transmembrane helix</keyword>
<dbReference type="AlphaFoldDB" id="A0A1G9HBU6"/>
<accession>A0A1G9HBU6</accession>
<dbReference type="EMBL" id="FNFY01000022">
    <property type="protein sequence ID" value="SDL09953.1"/>
    <property type="molecule type" value="Genomic_DNA"/>
</dbReference>
<dbReference type="Proteomes" id="UP000199008">
    <property type="component" value="Unassembled WGS sequence"/>
</dbReference>
<feature type="transmembrane region" description="Helical" evidence="1">
    <location>
        <begin position="115"/>
        <end position="132"/>
    </location>
</feature>
<organism evidence="3 4">
    <name type="scientific">Lacicoccus qingdaonensis</name>
    <dbReference type="NCBI Taxonomy" id="576118"/>
    <lineage>
        <taxon>Bacteria</taxon>
        <taxon>Bacillati</taxon>
        <taxon>Bacillota</taxon>
        <taxon>Bacilli</taxon>
        <taxon>Bacillales</taxon>
        <taxon>Salinicoccaceae</taxon>
        <taxon>Lacicoccus</taxon>
    </lineage>
</organism>
<gene>
    <name evidence="3" type="ORF">SAMN05216216_1221</name>
</gene>
<dbReference type="Pfam" id="PF07853">
    <property type="entry name" value="DUF1648"/>
    <property type="match status" value="1"/>
</dbReference>
<name>A0A1G9HBU6_9BACL</name>
<evidence type="ECO:0000313" key="4">
    <source>
        <dbReference type="Proteomes" id="UP000199008"/>
    </source>
</evidence>
<sequence length="165" mass="18653">METRPKLKIPKSTPEKLANIVGYSVFIGSAVYVTLTFASLSDNIPMQFGPGGEVNRYGSPYELLILVAIQLFLIIFMEILERIPHVHNYPARINEENIEAFYLNSRQIVNFSKNGVMLIFAFVFIEIIGYGLTGETSFGIYLLPLILVISLAPVVWGLNERRKIR</sequence>
<keyword evidence="1" id="KW-0812">Transmembrane</keyword>
<evidence type="ECO:0000256" key="1">
    <source>
        <dbReference type="SAM" id="Phobius"/>
    </source>
</evidence>
<protein>
    <recommendedName>
        <fullName evidence="2">DUF1648 domain-containing protein</fullName>
    </recommendedName>
</protein>
<feature type="domain" description="DUF1648" evidence="2">
    <location>
        <begin position="26"/>
        <end position="71"/>
    </location>
</feature>
<proteinExistence type="predicted"/>
<reference evidence="4" key="1">
    <citation type="submission" date="2016-10" db="EMBL/GenBank/DDBJ databases">
        <authorList>
            <person name="Varghese N."/>
            <person name="Submissions S."/>
        </authorList>
    </citation>
    <scope>NUCLEOTIDE SEQUENCE [LARGE SCALE GENOMIC DNA]</scope>
    <source>
        <strain evidence="4">CGMCC 1.8895</strain>
    </source>
</reference>
<dbReference type="InterPro" id="IPR012867">
    <property type="entry name" value="DUF1648"/>
</dbReference>
<feature type="transmembrane region" description="Helical" evidence="1">
    <location>
        <begin position="61"/>
        <end position="80"/>
    </location>
</feature>
<dbReference type="STRING" id="576118.SAMN05216216_1221"/>
<evidence type="ECO:0000259" key="2">
    <source>
        <dbReference type="Pfam" id="PF07853"/>
    </source>
</evidence>
<evidence type="ECO:0000313" key="3">
    <source>
        <dbReference type="EMBL" id="SDL09953.1"/>
    </source>
</evidence>
<feature type="transmembrane region" description="Helical" evidence="1">
    <location>
        <begin position="138"/>
        <end position="158"/>
    </location>
</feature>